<dbReference type="InterPro" id="IPR050344">
    <property type="entry name" value="Peptidase_M1_aminopeptidases"/>
</dbReference>
<feature type="domain" description="Peptidase M1 membrane alanine aminopeptidase" evidence="14">
    <location>
        <begin position="489"/>
        <end position="576"/>
    </location>
</feature>
<dbReference type="PANTHER" id="PTHR11533">
    <property type="entry name" value="PROTEASE M1 ZINC METALLOPROTEASE"/>
    <property type="match status" value="1"/>
</dbReference>
<proteinExistence type="inferred from homology"/>
<dbReference type="PRINTS" id="PR00756">
    <property type="entry name" value="ALADIPTASE"/>
</dbReference>
<evidence type="ECO:0000256" key="13">
    <source>
        <dbReference type="ARBA" id="ARBA00031533"/>
    </source>
</evidence>
<dbReference type="GO" id="GO:0016285">
    <property type="term" value="F:alanyl aminopeptidase activity"/>
    <property type="evidence" value="ECO:0007669"/>
    <property type="project" value="UniProtKB-EC"/>
</dbReference>
<keyword evidence="7" id="KW-0645">Protease</keyword>
<accession>A0A0K8PAB2</accession>
<dbReference type="RefSeq" id="WP_082174615.1">
    <property type="nucleotide sequence ID" value="NZ_DF968179.1"/>
</dbReference>
<organism evidence="16">
    <name type="scientific">Flexilinea flocculi</name>
    <dbReference type="NCBI Taxonomy" id="1678840"/>
    <lineage>
        <taxon>Bacteria</taxon>
        <taxon>Bacillati</taxon>
        <taxon>Chloroflexota</taxon>
        <taxon>Anaerolineae</taxon>
        <taxon>Anaerolineales</taxon>
        <taxon>Anaerolineaceae</taxon>
        <taxon>Flexilinea</taxon>
    </lineage>
</organism>
<gene>
    <name evidence="16" type="ORF">ATC1_11394</name>
</gene>
<dbReference type="GO" id="GO:0005737">
    <property type="term" value="C:cytoplasm"/>
    <property type="evidence" value="ECO:0007669"/>
    <property type="project" value="TreeGrafter"/>
</dbReference>
<dbReference type="PANTHER" id="PTHR11533:SF174">
    <property type="entry name" value="PUROMYCIN-SENSITIVE AMINOPEPTIDASE-RELATED"/>
    <property type="match status" value="1"/>
</dbReference>
<evidence type="ECO:0000256" key="9">
    <source>
        <dbReference type="ARBA" id="ARBA00022801"/>
    </source>
</evidence>
<evidence type="ECO:0000256" key="8">
    <source>
        <dbReference type="ARBA" id="ARBA00022723"/>
    </source>
</evidence>
<name>A0A0K8PAB2_9CHLR</name>
<dbReference type="GO" id="GO:0070006">
    <property type="term" value="F:metalloaminopeptidase activity"/>
    <property type="evidence" value="ECO:0007669"/>
    <property type="project" value="TreeGrafter"/>
</dbReference>
<evidence type="ECO:0000313" key="17">
    <source>
        <dbReference type="Proteomes" id="UP000053370"/>
    </source>
</evidence>
<dbReference type="GO" id="GO:0043171">
    <property type="term" value="P:peptide catabolic process"/>
    <property type="evidence" value="ECO:0007669"/>
    <property type="project" value="TreeGrafter"/>
</dbReference>
<dbReference type="Gene3D" id="1.10.390.10">
    <property type="entry name" value="Neutral Protease Domain 2"/>
    <property type="match status" value="2"/>
</dbReference>
<evidence type="ECO:0000256" key="1">
    <source>
        <dbReference type="ARBA" id="ARBA00000098"/>
    </source>
</evidence>
<dbReference type="SUPFAM" id="SSF63737">
    <property type="entry name" value="Leukotriene A4 hydrolase N-terminal domain"/>
    <property type="match status" value="1"/>
</dbReference>
<reference evidence="16" key="1">
    <citation type="journal article" date="2015" name="Genome Announc.">
        <title>Draft Genome Sequence of Anaerolineae Strain TC1, a Novel Isolate from a Methanogenic Wastewater Treatment System.</title>
        <authorList>
            <person name="Matsuura N."/>
            <person name="Tourlousse D.M."/>
            <person name="Sun L."/>
            <person name="Toyonaga M."/>
            <person name="Kuroda K."/>
            <person name="Ohashi A."/>
            <person name="Cruz R."/>
            <person name="Yamaguchi T."/>
            <person name="Sekiguchi Y."/>
        </authorList>
    </citation>
    <scope>NUCLEOTIDE SEQUENCE [LARGE SCALE GENOMIC DNA]</scope>
    <source>
        <strain evidence="16">TC1</strain>
    </source>
</reference>
<dbReference type="AlphaFoldDB" id="A0A0K8PAB2"/>
<keyword evidence="10" id="KW-0862">Zinc</keyword>
<dbReference type="OrthoDB" id="9814383at2"/>
<keyword evidence="9" id="KW-0378">Hydrolase</keyword>
<evidence type="ECO:0000256" key="6">
    <source>
        <dbReference type="ARBA" id="ARBA00022438"/>
    </source>
</evidence>
<dbReference type="InterPro" id="IPR014782">
    <property type="entry name" value="Peptidase_M1_dom"/>
</dbReference>
<keyword evidence="17" id="KW-1185">Reference proteome</keyword>
<keyword evidence="8" id="KW-0479">Metal-binding</keyword>
<dbReference type="InterPro" id="IPR001930">
    <property type="entry name" value="Peptidase_M1"/>
</dbReference>
<keyword evidence="6" id="KW-0031">Aminopeptidase</keyword>
<evidence type="ECO:0000256" key="5">
    <source>
        <dbReference type="ARBA" id="ARBA00015611"/>
    </source>
</evidence>
<dbReference type="SUPFAM" id="SSF55486">
    <property type="entry name" value="Metalloproteases ('zincins'), catalytic domain"/>
    <property type="match status" value="2"/>
</dbReference>
<evidence type="ECO:0000256" key="3">
    <source>
        <dbReference type="ARBA" id="ARBA00010136"/>
    </source>
</evidence>
<comment type="cofactor">
    <cofactor evidence="2">
        <name>Zn(2+)</name>
        <dbReference type="ChEBI" id="CHEBI:29105"/>
    </cofactor>
</comment>
<feature type="domain" description="Aminopeptidase N-like N-terminal" evidence="15">
    <location>
        <begin position="52"/>
        <end position="200"/>
    </location>
</feature>
<dbReference type="GO" id="GO:0008270">
    <property type="term" value="F:zinc ion binding"/>
    <property type="evidence" value="ECO:0007669"/>
    <property type="project" value="InterPro"/>
</dbReference>
<dbReference type="GO" id="GO:0042277">
    <property type="term" value="F:peptide binding"/>
    <property type="evidence" value="ECO:0007669"/>
    <property type="project" value="TreeGrafter"/>
</dbReference>
<evidence type="ECO:0000259" key="15">
    <source>
        <dbReference type="Pfam" id="PF17900"/>
    </source>
</evidence>
<dbReference type="InterPro" id="IPR027268">
    <property type="entry name" value="Peptidase_M4/M1_CTD_sf"/>
</dbReference>
<evidence type="ECO:0000259" key="14">
    <source>
        <dbReference type="Pfam" id="PF01433"/>
    </source>
</evidence>
<dbReference type="InterPro" id="IPR042097">
    <property type="entry name" value="Aminopeptidase_N-like_N_sf"/>
</dbReference>
<dbReference type="GO" id="GO:0005615">
    <property type="term" value="C:extracellular space"/>
    <property type="evidence" value="ECO:0007669"/>
    <property type="project" value="TreeGrafter"/>
</dbReference>
<feature type="domain" description="Peptidase M1 membrane alanine aminopeptidase" evidence="14">
    <location>
        <begin position="337"/>
        <end position="414"/>
    </location>
</feature>
<evidence type="ECO:0000256" key="11">
    <source>
        <dbReference type="ARBA" id="ARBA00023049"/>
    </source>
</evidence>
<evidence type="ECO:0000256" key="7">
    <source>
        <dbReference type="ARBA" id="ARBA00022670"/>
    </source>
</evidence>
<dbReference type="Pfam" id="PF01433">
    <property type="entry name" value="Peptidase_M1"/>
    <property type="match status" value="2"/>
</dbReference>
<dbReference type="Gene3D" id="2.60.40.1730">
    <property type="entry name" value="tricorn interacting facor f3 domain"/>
    <property type="match status" value="1"/>
</dbReference>
<comment type="similarity">
    <text evidence="3">Belongs to the peptidase M1 family.</text>
</comment>
<keyword evidence="11" id="KW-0482">Metalloprotease</keyword>
<dbReference type="EC" id="3.4.11.2" evidence="4"/>
<dbReference type="Pfam" id="PF17900">
    <property type="entry name" value="Peptidase_M1_N"/>
    <property type="match status" value="1"/>
</dbReference>
<sequence>MGKRIFDTTMYILLILLYPLFSFLNVNAITPEDSCTPDSFFPESGNCGYEVEHYDISFDWDDQTNILNADVQLKINIQQELTELKLDFSSHFNILEISVDGIIPSFSQDQDNLTIHGSFSPRQSTLIRILYSGLAEENFILISAPASKVQKDYKPFCMINEPNFAADWFPCNDFLQDKATYSTEITIPARFAAASNGRLKSILLPDGQLMIPEKDFQFSVDDQAEGKATFTYEVSEPMAAYLYTVCIDSFDVEQKTSSDGIVQLDFLQKDIKTFQQFKEWAALSSEMITCFEPFLGKYPFADSGSIVVNKEIGGALENQTRSVYGIEMSYAGEIGFAHEIAHQWIGDLVGISDWSDLWIKEGFATYAEALWHRCAGRQEDFEQALQDNYAIIANSSIHLYDAEAYAQKFQTEIGSSGIVFTDSEHILKGLELICSQKPELEVQQKIENTLIKGPVSENEFWEYIPQTCKTIKMDPIKKNNIKNFLGIQSVDHQRKTELIGPKSIDHDYENMYGPQAYMGGALVYQALNNELGDEIFQKAMRTIVQEYAYRVIDTENFIRVFSETAGYDLSSFIHQWLLYEVVPDMPGASSYEEVLDTVNQ</sequence>
<evidence type="ECO:0000313" key="16">
    <source>
        <dbReference type="EMBL" id="GAP39459.1"/>
    </source>
</evidence>
<dbReference type="GO" id="GO:0016020">
    <property type="term" value="C:membrane"/>
    <property type="evidence" value="ECO:0007669"/>
    <property type="project" value="TreeGrafter"/>
</dbReference>
<dbReference type="Proteomes" id="UP000053370">
    <property type="component" value="Unassembled WGS sequence"/>
</dbReference>
<dbReference type="STRING" id="1678840.ATC1_11394"/>
<evidence type="ECO:0000256" key="12">
    <source>
        <dbReference type="ARBA" id="ARBA00029811"/>
    </source>
</evidence>
<dbReference type="GO" id="GO:0006508">
    <property type="term" value="P:proteolysis"/>
    <property type="evidence" value="ECO:0007669"/>
    <property type="project" value="UniProtKB-KW"/>
</dbReference>
<evidence type="ECO:0000256" key="10">
    <source>
        <dbReference type="ARBA" id="ARBA00022833"/>
    </source>
</evidence>
<protein>
    <recommendedName>
        <fullName evidence="5">Aminopeptidase N</fullName>
        <ecNumber evidence="4">3.4.11.2</ecNumber>
    </recommendedName>
    <alternativeName>
        <fullName evidence="12">Alanine aminopeptidase</fullName>
    </alternativeName>
    <alternativeName>
        <fullName evidence="13">Lysyl aminopeptidase</fullName>
    </alternativeName>
</protein>
<evidence type="ECO:0000256" key="4">
    <source>
        <dbReference type="ARBA" id="ARBA00012564"/>
    </source>
</evidence>
<comment type="catalytic activity">
    <reaction evidence="1">
        <text>Release of an N-terminal amino acid, Xaa-|-Yaa- from a peptide, amide or arylamide. Xaa is preferably Ala, but may be most amino acids including Pro (slow action). When a terminal hydrophobic residue is followed by a prolyl residue, the two may be released as an intact Xaa-Pro dipeptide.</text>
        <dbReference type="EC" id="3.4.11.2"/>
    </reaction>
</comment>
<dbReference type="InterPro" id="IPR045357">
    <property type="entry name" value="Aminopeptidase_N-like_N"/>
</dbReference>
<dbReference type="EMBL" id="DF968179">
    <property type="protein sequence ID" value="GAP39459.1"/>
    <property type="molecule type" value="Genomic_DNA"/>
</dbReference>
<evidence type="ECO:0000256" key="2">
    <source>
        <dbReference type="ARBA" id="ARBA00001947"/>
    </source>
</evidence>